<dbReference type="HOGENOM" id="CLU_2810758_0_0_9"/>
<dbReference type="EMBL" id="AWVA01000039">
    <property type="protein sequence ID" value="ERJ77589.1"/>
    <property type="molecule type" value="Genomic_DNA"/>
</dbReference>
<protein>
    <submittedName>
        <fullName evidence="1">Uncharacterized protein</fullName>
    </submittedName>
</protein>
<name>U2KK69_9STRE</name>
<sequence>MDFMALLLPAEAILTNSFNTRFVTAGTVQVINPFKAGPTVLANIVFLLKLKEERGETFFLMNGCIAE</sequence>
<evidence type="ECO:0000313" key="1">
    <source>
        <dbReference type="EMBL" id="ERJ77589.1"/>
    </source>
</evidence>
<reference evidence="1 2" key="1">
    <citation type="submission" date="2013-06" db="EMBL/GenBank/DDBJ databases">
        <authorList>
            <person name="Weinstock G."/>
            <person name="Sodergren E."/>
            <person name="Lobos E.A."/>
            <person name="Fulton L."/>
            <person name="Fulton R."/>
            <person name="Courtney L."/>
            <person name="Fronick C."/>
            <person name="O'Laughlin M."/>
            <person name="Godfrey J."/>
            <person name="Wilson R.M."/>
            <person name="Miner T."/>
            <person name="Farmer C."/>
            <person name="Delehaunty K."/>
            <person name="Cordes M."/>
            <person name="Minx P."/>
            <person name="Tomlinson C."/>
            <person name="Chen J."/>
            <person name="Wollam A."/>
            <person name="Pepin K.H."/>
            <person name="Bhonagiri V."/>
            <person name="Zhang X."/>
            <person name="Warren W."/>
            <person name="Mitreva M."/>
            <person name="Mardis E.R."/>
            <person name="Wilson R.K."/>
        </authorList>
    </citation>
    <scope>NUCLEOTIDE SEQUENCE [LARGE SCALE GENOMIC DNA]</scope>
    <source>
        <strain evidence="1 2">W1703</strain>
    </source>
</reference>
<evidence type="ECO:0000313" key="2">
    <source>
        <dbReference type="Proteomes" id="UP000016617"/>
    </source>
</evidence>
<dbReference type="Proteomes" id="UP000016617">
    <property type="component" value="Unassembled WGS sequence"/>
</dbReference>
<accession>U2KK69</accession>
<proteinExistence type="predicted"/>
<comment type="caution">
    <text evidence="1">The sequence shown here is derived from an EMBL/GenBank/DDBJ whole genome shotgun (WGS) entry which is preliminary data.</text>
</comment>
<organism evidence="1 2">
    <name type="scientific">Streptococcus sobrinus W1703</name>
    <dbReference type="NCBI Taxonomy" id="1227275"/>
    <lineage>
        <taxon>Bacteria</taxon>
        <taxon>Bacillati</taxon>
        <taxon>Bacillota</taxon>
        <taxon>Bacilli</taxon>
        <taxon>Lactobacillales</taxon>
        <taxon>Streptococcaceae</taxon>
        <taxon>Streptococcus</taxon>
    </lineage>
</organism>
<gene>
    <name evidence="1" type="ORF">HMPREF1557_00705</name>
</gene>
<dbReference type="AlphaFoldDB" id="U2KK69"/>